<evidence type="ECO:0000259" key="7">
    <source>
        <dbReference type="PROSITE" id="PS51194"/>
    </source>
</evidence>
<dbReference type="Pfam" id="PF00176">
    <property type="entry name" value="SNF2-rel_dom"/>
    <property type="match status" value="1"/>
</dbReference>
<dbReference type="CDD" id="cd18008">
    <property type="entry name" value="DEXDc_SHPRH-like"/>
    <property type="match status" value="1"/>
</dbReference>
<dbReference type="InterPro" id="IPR000330">
    <property type="entry name" value="SNF2_N"/>
</dbReference>
<dbReference type="PANTHER" id="PTHR45626:SF17">
    <property type="entry name" value="HELICASE-LIKE TRANSCRIPTION FACTOR"/>
    <property type="match status" value="1"/>
</dbReference>
<dbReference type="AlphaFoldDB" id="E4URB8"/>
<dbReference type="EMBL" id="DS989823">
    <property type="protein sequence ID" value="EFR00181.1"/>
    <property type="molecule type" value="Genomic_DNA"/>
</dbReference>
<proteinExistence type="predicted"/>
<keyword evidence="3" id="KW-0347">Helicase</keyword>
<sequence length="1073" mass="122002">MDFNAQVNNSHTEDVALDEDLMNLAPLLQPDTSFTAREDEIMRENFMLPSPLNVMDTEAQTFTQGPENCIPKYSDSENDEEAKIRQNYSAATPVSEVSDTMWIKIEKDLDNSELDGDSDKIFQEAKAAFEAEKNPSLESQIRFDKLQEKERMRLSRAQLRKASIKQENSIRPGCIDGNETEAVEISKVQGDMVQNPDQGENFELFCADNNESPVQGLCDYPSPDNQELLPASIWERTQKPKEPVKPKGRCRQNGTSKQGKKATNDKVKKTKEKRNNARGRKSNGPSKSKKGCKNRESTTFNLDSLFTCNIVESAKRNVNKNAIPGFSAGDKRKAMRELMASIPTDEEIDTESMSEHKKAIMDSIMKFTKRPRADKAGGWRHKDMTTSLFHYQRDRENSSAAPKGGFLCDEMGFGKTIQAIANMVDGSATLDSKEPKTTLIVTPTHLIEHWKDELLKHVKSSALGIIVVYHGAQKQDLRLIIQSAGQQNIGAIITTYSEIRASCHFPVPDFTSKEDENKWKSDNCCFLHNFKFRRIYLDEAHEIKNHKSKTSEAVRLLVAKFRWVITGTPIHNYITEFYSYFDFLKVPGLENYYLFLAKIVKNDPDHRKLINCLRAFMLRRTHEATLFGLPILKLPGIDENTVVVKFSIIEKALYKKIIGNFLDKHLHTMRTVEGVSNYLTLLMYLRMFTSHLLLPDKVINQILTRQFMQEIQPEIIQSSNAEDMEMYNSLQTARFEDPTGPLHVQAETQSDTRISSLFESLVSGSEGNKSVMDCCACKQRQTSGLIMSCMHLCCFDCQPSLPQVGHEQITCRCGSTVNYEICLDLQRLYHSKPIPIVKGPKTRHFNVPREDERAHIINTNYNIPSAKLRAVKTFVSRWLKESPGTKITIFTQFIGMISALCTLCDVEGWGYTTLCGKIHHRTRHSNIKRFREDKNTSILISSLKTGGVGLNLTMANKCILVDLWWNEAIEQQAFCRLFRIGQEKDVEIVRICVENTVDDRLQLIQSVKTKHIKQAMGPAVLAQRRVIDNLADILKLFGAEEDENTDKGYRFLSDEEMATQLNEKEKTPDADAN</sequence>
<dbReference type="InterPro" id="IPR001650">
    <property type="entry name" value="Helicase_C-like"/>
</dbReference>
<dbReference type="GO" id="GO:0006281">
    <property type="term" value="P:DNA repair"/>
    <property type="evidence" value="ECO:0007669"/>
    <property type="project" value="TreeGrafter"/>
</dbReference>
<dbReference type="Gene3D" id="3.40.50.10810">
    <property type="entry name" value="Tandem AAA-ATPase domain"/>
    <property type="match status" value="1"/>
</dbReference>
<evidence type="ECO:0000256" key="4">
    <source>
        <dbReference type="ARBA" id="ARBA00022840"/>
    </source>
</evidence>
<evidence type="ECO:0000313" key="9">
    <source>
        <dbReference type="Proteomes" id="UP000002669"/>
    </source>
</evidence>
<dbReference type="GO" id="GO:0016787">
    <property type="term" value="F:hydrolase activity"/>
    <property type="evidence" value="ECO:0007669"/>
    <property type="project" value="UniProtKB-KW"/>
</dbReference>
<evidence type="ECO:0000256" key="1">
    <source>
        <dbReference type="ARBA" id="ARBA00022741"/>
    </source>
</evidence>
<keyword evidence="9" id="KW-1185">Reference proteome</keyword>
<feature type="compositionally biased region" description="Basic and acidic residues" evidence="5">
    <location>
        <begin position="236"/>
        <end position="245"/>
    </location>
</feature>
<dbReference type="GO" id="GO:0008094">
    <property type="term" value="F:ATP-dependent activity, acting on DNA"/>
    <property type="evidence" value="ECO:0007669"/>
    <property type="project" value="TreeGrafter"/>
</dbReference>
<dbReference type="SMART" id="SM00487">
    <property type="entry name" value="DEXDc"/>
    <property type="match status" value="1"/>
</dbReference>
<dbReference type="PROSITE" id="PS51192">
    <property type="entry name" value="HELICASE_ATP_BIND_1"/>
    <property type="match status" value="1"/>
</dbReference>
<keyword evidence="4" id="KW-0067">ATP-binding</keyword>
<dbReference type="RefSeq" id="XP_003175663.1">
    <property type="nucleotide sequence ID" value="XM_003175615.1"/>
</dbReference>
<feature type="region of interest" description="Disordered" evidence="5">
    <location>
        <begin position="236"/>
        <end position="295"/>
    </location>
</feature>
<dbReference type="OrthoDB" id="4186710at2759"/>
<dbReference type="InParanoid" id="E4URB8"/>
<dbReference type="SUPFAM" id="SSF52540">
    <property type="entry name" value="P-loop containing nucleoside triphosphate hydrolases"/>
    <property type="match status" value="2"/>
</dbReference>
<organism evidence="9">
    <name type="scientific">Arthroderma gypseum (strain ATCC MYA-4604 / CBS 118893)</name>
    <name type="common">Microsporum gypseum</name>
    <dbReference type="NCBI Taxonomy" id="535722"/>
    <lineage>
        <taxon>Eukaryota</taxon>
        <taxon>Fungi</taxon>
        <taxon>Dikarya</taxon>
        <taxon>Ascomycota</taxon>
        <taxon>Pezizomycotina</taxon>
        <taxon>Eurotiomycetes</taxon>
        <taxon>Eurotiomycetidae</taxon>
        <taxon>Onygenales</taxon>
        <taxon>Arthrodermataceae</taxon>
        <taxon>Nannizzia</taxon>
    </lineage>
</organism>
<evidence type="ECO:0000259" key="6">
    <source>
        <dbReference type="PROSITE" id="PS51192"/>
    </source>
</evidence>
<dbReference type="STRING" id="535722.E4URB8"/>
<dbReference type="HOGENOM" id="CLU_000315_3_3_1"/>
<dbReference type="Pfam" id="PF00271">
    <property type="entry name" value="Helicase_C"/>
    <property type="match status" value="1"/>
</dbReference>
<protein>
    <submittedName>
        <fullName evidence="8">DNA repair protein RAD5</fullName>
    </submittedName>
</protein>
<evidence type="ECO:0000256" key="5">
    <source>
        <dbReference type="SAM" id="MobiDB-lite"/>
    </source>
</evidence>
<dbReference type="InterPro" id="IPR049730">
    <property type="entry name" value="SNF2/RAD54-like_C"/>
</dbReference>
<dbReference type="Gene3D" id="3.40.50.300">
    <property type="entry name" value="P-loop containing nucleotide triphosphate hydrolases"/>
    <property type="match status" value="1"/>
</dbReference>
<accession>E4URB8</accession>
<dbReference type="VEuPathDB" id="FungiDB:MGYG_03186"/>
<dbReference type="InterPro" id="IPR038718">
    <property type="entry name" value="SNF2-like_sf"/>
</dbReference>
<dbReference type="InterPro" id="IPR027417">
    <property type="entry name" value="P-loop_NTPase"/>
</dbReference>
<evidence type="ECO:0000256" key="2">
    <source>
        <dbReference type="ARBA" id="ARBA00022801"/>
    </source>
</evidence>
<keyword evidence="1" id="KW-0547">Nucleotide-binding</keyword>
<dbReference type="GO" id="GO:0005524">
    <property type="term" value="F:ATP binding"/>
    <property type="evidence" value="ECO:0007669"/>
    <property type="project" value="UniProtKB-KW"/>
</dbReference>
<name>E4URB8_ARTGP</name>
<evidence type="ECO:0000256" key="3">
    <source>
        <dbReference type="ARBA" id="ARBA00022806"/>
    </source>
</evidence>
<keyword evidence="2" id="KW-0378">Hydrolase</keyword>
<dbReference type="PROSITE" id="PS51194">
    <property type="entry name" value="HELICASE_CTER"/>
    <property type="match status" value="1"/>
</dbReference>
<dbReference type="PANTHER" id="PTHR45626">
    <property type="entry name" value="TRANSCRIPTION TERMINATION FACTOR 2-RELATED"/>
    <property type="match status" value="1"/>
</dbReference>
<dbReference type="OMA" id="WNEAVQD"/>
<dbReference type="GeneID" id="10030971"/>
<dbReference type="SMART" id="SM00490">
    <property type="entry name" value="HELICc"/>
    <property type="match status" value="1"/>
</dbReference>
<dbReference type="Proteomes" id="UP000002669">
    <property type="component" value="Unassembled WGS sequence"/>
</dbReference>
<dbReference type="InterPro" id="IPR050628">
    <property type="entry name" value="SNF2_RAD54_helicase_TF"/>
</dbReference>
<dbReference type="GO" id="GO:0004386">
    <property type="term" value="F:helicase activity"/>
    <property type="evidence" value="ECO:0007669"/>
    <property type="project" value="UniProtKB-KW"/>
</dbReference>
<gene>
    <name evidence="8" type="ORF">MGYG_03186</name>
</gene>
<reference evidence="9" key="1">
    <citation type="journal article" date="2012" name="MBio">
        <title>Comparative genome analysis of Trichophyton rubrum and related dermatophytes reveals candidate genes involved in infection.</title>
        <authorList>
            <person name="Martinez D.A."/>
            <person name="Oliver B.G."/>
            <person name="Graeser Y."/>
            <person name="Goldberg J.M."/>
            <person name="Li W."/>
            <person name="Martinez-Rossi N.M."/>
            <person name="Monod M."/>
            <person name="Shelest E."/>
            <person name="Barton R.C."/>
            <person name="Birch E."/>
            <person name="Brakhage A.A."/>
            <person name="Chen Z."/>
            <person name="Gurr S.J."/>
            <person name="Heiman D."/>
            <person name="Heitman J."/>
            <person name="Kosti I."/>
            <person name="Rossi A."/>
            <person name="Saif S."/>
            <person name="Samalova M."/>
            <person name="Saunders C.W."/>
            <person name="Shea T."/>
            <person name="Summerbell R.C."/>
            <person name="Xu J."/>
            <person name="Young S."/>
            <person name="Zeng Q."/>
            <person name="Birren B.W."/>
            <person name="Cuomo C.A."/>
            <person name="White T.C."/>
        </authorList>
    </citation>
    <scope>NUCLEOTIDE SEQUENCE [LARGE SCALE GENOMIC DNA]</scope>
    <source>
        <strain evidence="9">ATCC MYA-4604 / CBS 118893</strain>
    </source>
</reference>
<dbReference type="eggNOG" id="KOG1001">
    <property type="taxonomic scope" value="Eukaryota"/>
</dbReference>
<dbReference type="GO" id="GO:0005634">
    <property type="term" value="C:nucleus"/>
    <property type="evidence" value="ECO:0007669"/>
    <property type="project" value="TreeGrafter"/>
</dbReference>
<feature type="domain" description="Helicase C-terminal" evidence="7">
    <location>
        <begin position="870"/>
        <end position="1027"/>
    </location>
</feature>
<evidence type="ECO:0000313" key="8">
    <source>
        <dbReference type="EMBL" id="EFR00181.1"/>
    </source>
</evidence>
<feature type="domain" description="Helicase ATP-binding" evidence="6">
    <location>
        <begin position="396"/>
        <end position="587"/>
    </location>
</feature>
<dbReference type="CDD" id="cd18793">
    <property type="entry name" value="SF2_C_SNF"/>
    <property type="match status" value="1"/>
</dbReference>
<feature type="compositionally biased region" description="Basic residues" evidence="5">
    <location>
        <begin position="268"/>
        <end position="292"/>
    </location>
</feature>
<dbReference type="InterPro" id="IPR014001">
    <property type="entry name" value="Helicase_ATP-bd"/>
</dbReference>